<feature type="transmembrane region" description="Helical" evidence="6">
    <location>
        <begin position="443"/>
        <end position="465"/>
    </location>
</feature>
<gene>
    <name evidence="8" type="ORF">I9W82_001125</name>
</gene>
<accession>A0A8H8DDY5</accession>
<comment type="caution">
    <text evidence="8">The sequence shown here is derived from an EMBL/GenBank/DDBJ whole genome shotgun (WGS) entry which is preliminary data.</text>
</comment>
<dbReference type="Proteomes" id="UP000669133">
    <property type="component" value="Unassembled WGS sequence"/>
</dbReference>
<evidence type="ECO:0000256" key="6">
    <source>
        <dbReference type="SAM" id="Phobius"/>
    </source>
</evidence>
<evidence type="ECO:0000256" key="3">
    <source>
        <dbReference type="ARBA" id="ARBA00022989"/>
    </source>
</evidence>
<dbReference type="GO" id="GO:0016020">
    <property type="term" value="C:membrane"/>
    <property type="evidence" value="ECO:0007669"/>
    <property type="project" value="UniProtKB-SubCell"/>
</dbReference>
<keyword evidence="2 5" id="KW-0812">Transmembrane</keyword>
<dbReference type="OrthoDB" id="10266980at2759"/>
<dbReference type="InterPro" id="IPR050846">
    <property type="entry name" value="TLCD"/>
</dbReference>
<dbReference type="InterPro" id="IPR006634">
    <property type="entry name" value="TLC-dom"/>
</dbReference>
<evidence type="ECO:0000256" key="1">
    <source>
        <dbReference type="ARBA" id="ARBA00004141"/>
    </source>
</evidence>
<feature type="transmembrane region" description="Helical" evidence="6">
    <location>
        <begin position="69"/>
        <end position="92"/>
    </location>
</feature>
<feature type="transmembrane region" description="Helical" evidence="6">
    <location>
        <begin position="541"/>
        <end position="564"/>
    </location>
</feature>
<comment type="subcellular location">
    <subcellularLocation>
        <location evidence="1">Membrane</location>
        <topology evidence="1">Multi-pass membrane protein</topology>
    </subcellularLocation>
</comment>
<feature type="transmembrane region" description="Helical" evidence="6">
    <location>
        <begin position="139"/>
        <end position="162"/>
    </location>
</feature>
<evidence type="ECO:0000256" key="5">
    <source>
        <dbReference type="PROSITE-ProRule" id="PRU00205"/>
    </source>
</evidence>
<feature type="transmembrane region" description="Helical" evidence="6">
    <location>
        <begin position="112"/>
        <end position="132"/>
    </location>
</feature>
<feature type="transmembrane region" description="Helical" evidence="6">
    <location>
        <begin position="34"/>
        <end position="57"/>
    </location>
</feature>
<feature type="transmembrane region" description="Helical" evidence="6">
    <location>
        <begin position="502"/>
        <end position="521"/>
    </location>
</feature>
<organism evidence="8 9">
    <name type="scientific">Candida metapsilosis</name>
    <dbReference type="NCBI Taxonomy" id="273372"/>
    <lineage>
        <taxon>Eukaryota</taxon>
        <taxon>Fungi</taxon>
        <taxon>Dikarya</taxon>
        <taxon>Ascomycota</taxon>
        <taxon>Saccharomycotina</taxon>
        <taxon>Pichiomycetes</taxon>
        <taxon>Debaryomycetaceae</taxon>
        <taxon>Candida/Lodderomyces clade</taxon>
        <taxon>Candida</taxon>
    </lineage>
</organism>
<dbReference type="GO" id="GO:0005783">
    <property type="term" value="C:endoplasmic reticulum"/>
    <property type="evidence" value="ECO:0007669"/>
    <property type="project" value="TreeGrafter"/>
</dbReference>
<evidence type="ECO:0000256" key="2">
    <source>
        <dbReference type="ARBA" id="ARBA00022692"/>
    </source>
</evidence>
<protein>
    <recommendedName>
        <fullName evidence="7">TLC domain-containing protein</fullName>
    </recommendedName>
</protein>
<keyword evidence="3 6" id="KW-1133">Transmembrane helix</keyword>
<feature type="transmembrane region" description="Helical" evidence="6">
    <location>
        <begin position="417"/>
        <end position="436"/>
    </location>
</feature>
<keyword evidence="9" id="KW-1185">Reference proteome</keyword>
<dbReference type="SMART" id="SM00724">
    <property type="entry name" value="TLC"/>
    <property type="match status" value="2"/>
</dbReference>
<sequence length="591" mass="67107">MLDFLPMVIDDPLERYRPFPEHPESVMAAHWHEIVGAAVFYFTVQALIKPLATLILGKAYTTLPKKTRIDFDIHVVAMVQSFVSIGLTFYHFNNPHWQNRSYDRVNSLLGSTPFGGLVGAISAGYFVWDLWVCIRYFDIFGVGFLLHGGAALFGMICTLIPYCQPWTSCFLAFELSTPFVNMNWFASRMPEGTFSNRFVIINGLLLMVVFFFIRIIWGFYAIAQLAVDMTYSLDKINNFVPGALLILNFGLDSLNVFWFYKMKNEKRAISHETQQIYRSALKGGHYLGSRPFATNKYDAKAYLSMSVYLPTAILDPFEKLRPFPADPTTIFQAHWHELVLSTLFYTVVQSLSGPLCSRLFGSRYTSLPRKTRVDFDVHVTSMVQCVVSAVLMCYHFNNPHWQNRLNDPVNSLLGSTPFGSMVIAVTAGYFVWDLLVCLRNFDLFGIGFLLHAVAAMYAFCCGFVPYCQPWAAAFLSFELSTPFVNMNWFASRMPQGTFSEKFVVINGLLLIVVFFFVRILWGLYAVVQLATDMTASLDQVSIFTPAALLSMNFALNTLNIFWFYKMVRIAIKKIKGQSSTKKAAKAAEKIE</sequence>
<dbReference type="PROSITE" id="PS50922">
    <property type="entry name" value="TLC"/>
    <property type="match status" value="2"/>
</dbReference>
<proteinExistence type="predicted"/>
<reference evidence="8 9" key="1">
    <citation type="submission" date="2020-12" db="EMBL/GenBank/DDBJ databases">
        <title>Effect of drift, selection, and recombination on the evolution of hybrid genomes in Candida yeast pathogens.</title>
        <authorList>
            <person name="Mixao V."/>
            <person name="Ksiezopolska E."/>
            <person name="Saus E."/>
            <person name="Boekhout T."/>
            <person name="Gacser A."/>
            <person name="Gabaldon T."/>
        </authorList>
    </citation>
    <scope>NUCLEOTIDE SEQUENCE [LARGE SCALE GENOMIC DNA]</scope>
    <source>
        <strain evidence="8 9">BP57</strain>
    </source>
</reference>
<keyword evidence="4 5" id="KW-0472">Membrane</keyword>
<dbReference type="EMBL" id="JAEOAQ010000001">
    <property type="protein sequence ID" value="KAG5422032.1"/>
    <property type="molecule type" value="Genomic_DNA"/>
</dbReference>
<dbReference type="GO" id="GO:0055088">
    <property type="term" value="P:lipid homeostasis"/>
    <property type="evidence" value="ECO:0007669"/>
    <property type="project" value="TreeGrafter"/>
</dbReference>
<evidence type="ECO:0000313" key="9">
    <source>
        <dbReference type="Proteomes" id="UP000669133"/>
    </source>
</evidence>
<feature type="transmembrane region" description="Helical" evidence="6">
    <location>
        <begin position="239"/>
        <end position="260"/>
    </location>
</feature>
<feature type="transmembrane region" description="Helical" evidence="6">
    <location>
        <begin position="377"/>
        <end position="397"/>
    </location>
</feature>
<evidence type="ECO:0000313" key="8">
    <source>
        <dbReference type="EMBL" id="KAG5422032.1"/>
    </source>
</evidence>
<name>A0A8H8DDY5_9ASCO</name>
<dbReference type="Pfam" id="PF03798">
    <property type="entry name" value="TRAM_LAG1_CLN8"/>
    <property type="match status" value="2"/>
</dbReference>
<dbReference type="GeneID" id="93649754"/>
<feature type="domain" description="TLC" evidence="7">
    <location>
        <begin position="66"/>
        <end position="271"/>
    </location>
</feature>
<feature type="transmembrane region" description="Helical" evidence="6">
    <location>
        <begin position="198"/>
        <end position="219"/>
    </location>
</feature>
<evidence type="ECO:0000256" key="4">
    <source>
        <dbReference type="ARBA" id="ARBA00023136"/>
    </source>
</evidence>
<dbReference type="PANTHER" id="PTHR13439">
    <property type="entry name" value="CT120 PROTEIN"/>
    <property type="match status" value="1"/>
</dbReference>
<evidence type="ECO:0000259" key="7">
    <source>
        <dbReference type="PROSITE" id="PS50922"/>
    </source>
</evidence>
<feature type="domain" description="TLC" evidence="7">
    <location>
        <begin position="370"/>
        <end position="575"/>
    </location>
</feature>
<dbReference type="AlphaFoldDB" id="A0A8H8DDY5"/>
<dbReference type="PANTHER" id="PTHR13439:SF0">
    <property type="entry name" value="TOPOISOMERASE I DAMAGE AFFECTED PROTEIN 4"/>
    <property type="match status" value="1"/>
</dbReference>
<dbReference type="RefSeq" id="XP_067551148.1">
    <property type="nucleotide sequence ID" value="XM_067689838.1"/>
</dbReference>
<feature type="transmembrane region" description="Helical" evidence="6">
    <location>
        <begin position="471"/>
        <end position="490"/>
    </location>
</feature>